<dbReference type="EMBL" id="QGNW01000335">
    <property type="protein sequence ID" value="RVW76065.1"/>
    <property type="molecule type" value="Genomic_DNA"/>
</dbReference>
<reference evidence="1 2" key="1">
    <citation type="journal article" date="2018" name="PLoS Genet.">
        <title>Population sequencing reveals clonal diversity and ancestral inbreeding in the grapevine cultivar Chardonnay.</title>
        <authorList>
            <person name="Roach M.J."/>
            <person name="Johnson D.L."/>
            <person name="Bohlmann J."/>
            <person name="van Vuuren H.J."/>
            <person name="Jones S.J."/>
            <person name="Pretorius I.S."/>
            <person name="Schmidt S.A."/>
            <person name="Borneman A.R."/>
        </authorList>
    </citation>
    <scope>NUCLEOTIDE SEQUENCE [LARGE SCALE GENOMIC DNA]</scope>
    <source>
        <strain evidence="2">cv. Chardonnay</strain>
        <tissue evidence="1">Leaf</tissue>
    </source>
</reference>
<dbReference type="AlphaFoldDB" id="A0A438GV31"/>
<evidence type="ECO:0000313" key="2">
    <source>
        <dbReference type="Proteomes" id="UP000288805"/>
    </source>
</evidence>
<proteinExistence type="predicted"/>
<gene>
    <name evidence="1" type="ORF">CK203_049184</name>
</gene>
<accession>A0A438GV31</accession>
<sequence>MYKRHPPCYCPTTGGGGGRAVLPPRSLPPTPNNFGSGLNLLSGAKRLWTGSMVLSSRLTTTLLLPVKVCQRGRCLNRCCWHSRLILGIVRVSDAGGFFSSQPYSHRGKATNCRGSLEQENESKYRKLEFCEETIKRGENVLFGCLGDAVWFRDIQWGWSCSGVSTLSRVWIWLRAMEEAKVNKVALGGRCWFEIKFGVKILARLLEGVEECHVGKAKGPFRRVWSEGGRGYSLMLRSNKVGRFLLCSAVCIEEKRSSLVFPERNAAHGGWKILASKFRSGVASELRPEEELKELMRLWVEKEKRGRELPKSVSYAEMLERGKSFVGDEVGSPFRRCAWFAFTEVLGSAGLGLERLLVQSCGRKERNQVLVVDRDLVYSGQQWWEFGPYLSTVAPKGTLRSAERCERELSLTRNARFSNLVKGKALGPSDLLGYGSTGDAREPLDCGSAVKLVQQGLSLADPLVQAKLQELMEWNSGVDKVLVAEAVGFLPLFDPFSDWILLSWHNVYSKSRDFHGVSRVGVPATKILLPRWKVGGPDIKYSDGFFGKGFGFQGRGGGGRKCFGVV</sequence>
<protein>
    <submittedName>
        <fullName evidence="1">Uncharacterized protein</fullName>
    </submittedName>
</protein>
<dbReference type="Proteomes" id="UP000288805">
    <property type="component" value="Unassembled WGS sequence"/>
</dbReference>
<organism evidence="1 2">
    <name type="scientific">Vitis vinifera</name>
    <name type="common">Grape</name>
    <dbReference type="NCBI Taxonomy" id="29760"/>
    <lineage>
        <taxon>Eukaryota</taxon>
        <taxon>Viridiplantae</taxon>
        <taxon>Streptophyta</taxon>
        <taxon>Embryophyta</taxon>
        <taxon>Tracheophyta</taxon>
        <taxon>Spermatophyta</taxon>
        <taxon>Magnoliopsida</taxon>
        <taxon>eudicotyledons</taxon>
        <taxon>Gunneridae</taxon>
        <taxon>Pentapetalae</taxon>
        <taxon>rosids</taxon>
        <taxon>Vitales</taxon>
        <taxon>Vitaceae</taxon>
        <taxon>Viteae</taxon>
        <taxon>Vitis</taxon>
    </lineage>
</organism>
<comment type="caution">
    <text evidence="1">The sequence shown here is derived from an EMBL/GenBank/DDBJ whole genome shotgun (WGS) entry which is preliminary data.</text>
</comment>
<name>A0A438GV31_VITVI</name>
<evidence type="ECO:0000313" key="1">
    <source>
        <dbReference type="EMBL" id="RVW76065.1"/>
    </source>
</evidence>